<keyword evidence="2" id="KW-1185">Reference proteome</keyword>
<name>A0AAV6TWS3_9ARAC</name>
<comment type="caution">
    <text evidence="1">The sequence shown here is derived from an EMBL/GenBank/DDBJ whole genome shotgun (WGS) entry which is preliminary data.</text>
</comment>
<dbReference type="AlphaFoldDB" id="A0AAV6TWS3"/>
<protein>
    <submittedName>
        <fullName evidence="1">Uncharacterized protein</fullName>
    </submittedName>
</protein>
<gene>
    <name evidence="1" type="ORF">JTE90_006701</name>
</gene>
<accession>A0AAV6TWS3</accession>
<organism evidence="1 2">
    <name type="scientific">Oedothorax gibbosus</name>
    <dbReference type="NCBI Taxonomy" id="931172"/>
    <lineage>
        <taxon>Eukaryota</taxon>
        <taxon>Metazoa</taxon>
        <taxon>Ecdysozoa</taxon>
        <taxon>Arthropoda</taxon>
        <taxon>Chelicerata</taxon>
        <taxon>Arachnida</taxon>
        <taxon>Araneae</taxon>
        <taxon>Araneomorphae</taxon>
        <taxon>Entelegynae</taxon>
        <taxon>Araneoidea</taxon>
        <taxon>Linyphiidae</taxon>
        <taxon>Erigoninae</taxon>
        <taxon>Oedothorax</taxon>
    </lineage>
</organism>
<evidence type="ECO:0000313" key="2">
    <source>
        <dbReference type="Proteomes" id="UP000827092"/>
    </source>
</evidence>
<sequence>MVDTRFGVLSPPKVSCQIRPVLVSQQSMALMDVIIKFIKELISLSLFSTISHLLQCPTFSCKSHQVPTKLRQQRRSSVQSWHPSDAILRGGVPYCTSEGGWDGRTQKWGFSKLRSFIHAISIEKNEELWEVLSFFLPHFEGMNGTMLLVQAVIVRCPWCIIDGDSLVQLFSEGGGPGIAQVSLRSGCGRYRVNDTPYQRSTPVYLIVNITFPLLHLNEDNDESIITLVCHGTDEKQN</sequence>
<dbReference type="Proteomes" id="UP000827092">
    <property type="component" value="Unassembled WGS sequence"/>
</dbReference>
<dbReference type="EMBL" id="JAFNEN010000907">
    <property type="protein sequence ID" value="KAG8176219.1"/>
    <property type="molecule type" value="Genomic_DNA"/>
</dbReference>
<proteinExistence type="predicted"/>
<reference evidence="1 2" key="1">
    <citation type="journal article" date="2022" name="Nat. Ecol. Evol.">
        <title>A masculinizing supergene underlies an exaggerated male reproductive morph in a spider.</title>
        <authorList>
            <person name="Hendrickx F."/>
            <person name="De Corte Z."/>
            <person name="Sonet G."/>
            <person name="Van Belleghem S.M."/>
            <person name="Kostlbacher S."/>
            <person name="Vangestel C."/>
        </authorList>
    </citation>
    <scope>NUCLEOTIDE SEQUENCE [LARGE SCALE GENOMIC DNA]</scope>
    <source>
        <strain evidence="1">W744_W776</strain>
    </source>
</reference>
<evidence type="ECO:0000313" key="1">
    <source>
        <dbReference type="EMBL" id="KAG8176219.1"/>
    </source>
</evidence>